<reference evidence="1 2" key="1">
    <citation type="submission" date="2021-06" db="EMBL/GenBank/DDBJ databases">
        <authorList>
            <person name="Palmer J.M."/>
        </authorList>
    </citation>
    <scope>NUCLEOTIDE SEQUENCE [LARGE SCALE GENOMIC DNA]</scope>
    <source>
        <strain evidence="1 2">XC_2019</strain>
        <tissue evidence="1">Muscle</tissue>
    </source>
</reference>
<comment type="caution">
    <text evidence="1">The sequence shown here is derived from an EMBL/GenBank/DDBJ whole genome shotgun (WGS) entry which is preliminary data.</text>
</comment>
<keyword evidence="2" id="KW-1185">Reference proteome</keyword>
<accession>A0ABV0R953</accession>
<dbReference type="Proteomes" id="UP001434883">
    <property type="component" value="Unassembled WGS sequence"/>
</dbReference>
<gene>
    <name evidence="1" type="ORF">XENOCAPTIV_016547</name>
</gene>
<organism evidence="1 2">
    <name type="scientific">Xenoophorus captivus</name>
    <dbReference type="NCBI Taxonomy" id="1517983"/>
    <lineage>
        <taxon>Eukaryota</taxon>
        <taxon>Metazoa</taxon>
        <taxon>Chordata</taxon>
        <taxon>Craniata</taxon>
        <taxon>Vertebrata</taxon>
        <taxon>Euteleostomi</taxon>
        <taxon>Actinopterygii</taxon>
        <taxon>Neopterygii</taxon>
        <taxon>Teleostei</taxon>
        <taxon>Neoteleostei</taxon>
        <taxon>Acanthomorphata</taxon>
        <taxon>Ovalentaria</taxon>
        <taxon>Atherinomorphae</taxon>
        <taxon>Cyprinodontiformes</taxon>
        <taxon>Goodeidae</taxon>
        <taxon>Xenoophorus</taxon>
    </lineage>
</organism>
<evidence type="ECO:0000313" key="2">
    <source>
        <dbReference type="Proteomes" id="UP001434883"/>
    </source>
</evidence>
<evidence type="ECO:0000313" key="1">
    <source>
        <dbReference type="EMBL" id="MEQ2204661.1"/>
    </source>
</evidence>
<dbReference type="EMBL" id="JAHRIN010037045">
    <property type="protein sequence ID" value="MEQ2204661.1"/>
    <property type="molecule type" value="Genomic_DNA"/>
</dbReference>
<proteinExistence type="predicted"/>
<sequence length="110" mass="12551">MIFKVFCLYINNCKKRLVSTYLCSCSLTSYASVKVITNQSLSLHHGNILCAINSMQRWIRALLKHPQNVNIEGEFPRYESVKIYRGWLNIPKSSCCFDGSGCTYTAAFLK</sequence>
<name>A0ABV0R953_9TELE</name>
<protein>
    <submittedName>
        <fullName evidence="1">Uncharacterized protein</fullName>
    </submittedName>
</protein>